<dbReference type="Gene3D" id="2.150.10.10">
    <property type="entry name" value="Serralysin-like metalloprotease, C-terminal"/>
    <property type="match status" value="2"/>
</dbReference>
<dbReference type="GO" id="GO:0005615">
    <property type="term" value="C:extracellular space"/>
    <property type="evidence" value="ECO:0007669"/>
    <property type="project" value="InterPro"/>
</dbReference>
<organism evidence="4 5">
    <name type="scientific">Alloyangia pacifica</name>
    <dbReference type="NCBI Taxonomy" id="311180"/>
    <lineage>
        <taxon>Bacteria</taxon>
        <taxon>Pseudomonadati</taxon>
        <taxon>Pseudomonadota</taxon>
        <taxon>Alphaproteobacteria</taxon>
        <taxon>Rhodobacterales</taxon>
        <taxon>Roseobacteraceae</taxon>
        <taxon>Alloyangia</taxon>
    </lineage>
</organism>
<dbReference type="EMBL" id="FOZW01000003">
    <property type="protein sequence ID" value="SFS65214.1"/>
    <property type="molecule type" value="Genomic_DNA"/>
</dbReference>
<proteinExistence type="predicted"/>
<dbReference type="PANTHER" id="PTHR38340:SF1">
    <property type="entry name" value="S-LAYER PROTEIN"/>
    <property type="match status" value="1"/>
</dbReference>
<accession>A0A1I6RKP4</accession>
<dbReference type="Pfam" id="PF13946">
    <property type="entry name" value="DUF4214"/>
    <property type="match status" value="2"/>
</dbReference>
<dbReference type="InterPro" id="IPR050557">
    <property type="entry name" value="RTX_toxin/Mannuronan_C5-epim"/>
</dbReference>
<comment type="subcellular location">
    <subcellularLocation>
        <location evidence="1">Secreted</location>
    </subcellularLocation>
</comment>
<evidence type="ECO:0000259" key="3">
    <source>
        <dbReference type="Pfam" id="PF13946"/>
    </source>
</evidence>
<evidence type="ECO:0000313" key="4">
    <source>
        <dbReference type="EMBL" id="SFS65214.1"/>
    </source>
</evidence>
<reference evidence="5" key="1">
    <citation type="submission" date="2016-10" db="EMBL/GenBank/DDBJ databases">
        <authorList>
            <person name="Varghese N."/>
            <person name="Submissions S."/>
        </authorList>
    </citation>
    <scope>NUCLEOTIDE SEQUENCE [LARGE SCALE GENOMIC DNA]</scope>
    <source>
        <strain evidence="5">DSM 26894</strain>
    </source>
</reference>
<dbReference type="InterPro" id="IPR025282">
    <property type="entry name" value="DUF4214"/>
</dbReference>
<dbReference type="PROSITE" id="PS00330">
    <property type="entry name" value="HEMOLYSIN_CALCIUM"/>
    <property type="match status" value="3"/>
</dbReference>
<protein>
    <submittedName>
        <fullName evidence="4">Hemolysin-type calcium-binding repeat-containing protein</fullName>
    </submittedName>
</protein>
<dbReference type="STRING" id="311180.SAMN04488050_103160"/>
<dbReference type="InterPro" id="IPR018511">
    <property type="entry name" value="Hemolysin-typ_Ca-bd_CS"/>
</dbReference>
<dbReference type="InterPro" id="IPR001343">
    <property type="entry name" value="Hemolysn_Ca-bd"/>
</dbReference>
<sequence>MGSISHVSTQVAGEISGAISEQVSAQMVALSALLPWLDDAGRGTDLLRLYSAGATGVLGWSAGLTPLDSGTSAASAGLAAPRGLVRVEIAGADLLLVPGRFGAGIEGWRIAPGGGLGERVFLPYDDGAARALTGLAALQIGGADLLVSGARTQGGTAQDGTGPELEVWRAGPEGLTALPQALHGGAQALAGPGGLTAVAAMTQGASGRILALSGQENSLYCWDISEEGQLSQPRRLGVADGLFLETPTRLELLRLAGQDYALVGAASGGLAVVALAADGTMRVTDLVGDDLATRFAGVTALETITVSGRVYLAAAGADDGLSLMTLLPGGRLLHLATLAGDARMALSNPAALALVAEAAGLGIYAAGGWLGGPGAGISRLRAGLGPIGVTLQLGAGADSRDGGAGDDQIHGGAGNDSLRGGAGDDVLIDGPGQDLLTGGAGADVFVFSADGQADRITDYQPGVDRLDLSALGRFYTVEALDIRSTAGGARITLGGELLQVDSAAGTPLTAADFDISELRDLWHIDTGPLPEVPLSLAGGAGADLLEGGGAADRLAGGAGADTLRGGGGDDLLLGEAEDPVFDPVSAQLYRLYRATLGRDPDPTGLLGWSARLLSGAQDLPGAAAAFAASAEFRASYGGLDDAEFVTLLYGNVLGRGPDAVGLAGWLARIDAGMSRARVVLGFSESAEFTAASVPGAAGFSRTALQQDWSDDVYRLYRAVLDRGPDLGGLLGWTARLAGEWSYLDAVRGFTESAEFRRTYGGLDDRAFVTLLYGNVLGRGPDAGGLAGWLARIDAGMSRAEVVQGFAQSAEFRAATAPGLLAFMRGRGLDDRLEGGSGDNLLIGGMLADTYVIRAGEGGRHEVVGLERWDMLHFEGFGYGSAAEVRAHLAPGADALVFADQGSRVVLHGASLSAIHDDMLLF</sequence>
<feature type="domain" description="DUF4214" evidence="3">
    <location>
        <begin position="623"/>
        <end position="690"/>
    </location>
</feature>
<evidence type="ECO:0000313" key="5">
    <source>
        <dbReference type="Proteomes" id="UP000199392"/>
    </source>
</evidence>
<dbReference type="PANTHER" id="PTHR38340">
    <property type="entry name" value="S-LAYER PROTEIN"/>
    <property type="match status" value="1"/>
</dbReference>
<evidence type="ECO:0000256" key="2">
    <source>
        <dbReference type="ARBA" id="ARBA00022525"/>
    </source>
</evidence>
<dbReference type="AlphaFoldDB" id="A0A1I6RKP4"/>
<name>A0A1I6RKP4_9RHOB</name>
<dbReference type="InterPro" id="IPR011049">
    <property type="entry name" value="Serralysin-like_metalloprot_C"/>
</dbReference>
<dbReference type="InterPro" id="IPR038255">
    <property type="entry name" value="PBS_linker_sf"/>
</dbReference>
<evidence type="ECO:0000256" key="1">
    <source>
        <dbReference type="ARBA" id="ARBA00004613"/>
    </source>
</evidence>
<dbReference type="Proteomes" id="UP000199392">
    <property type="component" value="Unassembled WGS sequence"/>
</dbReference>
<dbReference type="SUPFAM" id="SSF51120">
    <property type="entry name" value="beta-Roll"/>
    <property type="match status" value="3"/>
</dbReference>
<keyword evidence="5" id="KW-1185">Reference proteome</keyword>
<dbReference type="GO" id="GO:0005509">
    <property type="term" value="F:calcium ion binding"/>
    <property type="evidence" value="ECO:0007669"/>
    <property type="project" value="InterPro"/>
</dbReference>
<keyword evidence="2" id="KW-0964">Secreted</keyword>
<dbReference type="Gene3D" id="1.10.3130.20">
    <property type="entry name" value="Phycobilisome linker domain"/>
    <property type="match status" value="2"/>
</dbReference>
<gene>
    <name evidence="4" type="ORF">SAMN04488050_103160</name>
</gene>
<dbReference type="PRINTS" id="PR00313">
    <property type="entry name" value="CABNDNGRPT"/>
</dbReference>
<dbReference type="OrthoDB" id="9342475at2"/>
<dbReference type="RefSeq" id="WP_092430792.1">
    <property type="nucleotide sequence ID" value="NZ_FNCL01000022.1"/>
</dbReference>
<feature type="domain" description="DUF4214" evidence="3">
    <location>
        <begin position="748"/>
        <end position="813"/>
    </location>
</feature>
<dbReference type="Pfam" id="PF00353">
    <property type="entry name" value="HemolysinCabind"/>
    <property type="match status" value="3"/>
</dbReference>